<name>A0A423TDK5_PENVA</name>
<evidence type="ECO:0000256" key="6">
    <source>
        <dbReference type="SAM" id="MobiDB-lite"/>
    </source>
</evidence>
<dbReference type="InterPro" id="IPR003096">
    <property type="entry name" value="SM22_calponin"/>
</dbReference>
<dbReference type="GO" id="GO:0007015">
    <property type="term" value="P:actin filament organization"/>
    <property type="evidence" value="ECO:0007669"/>
    <property type="project" value="TreeGrafter"/>
</dbReference>
<evidence type="ECO:0000256" key="5">
    <source>
        <dbReference type="ARBA" id="ARBA00025109"/>
    </source>
</evidence>
<evidence type="ECO:0000256" key="1">
    <source>
        <dbReference type="ARBA" id="ARBA00009631"/>
    </source>
</evidence>
<dbReference type="Gene3D" id="1.10.418.10">
    <property type="entry name" value="Calponin-like domain"/>
    <property type="match status" value="1"/>
</dbReference>
<comment type="similarity">
    <text evidence="1">Belongs to the calponin family.</text>
</comment>
<protein>
    <submittedName>
        <fullName evidence="8">Putative muscle-specific protein 20</fullName>
    </submittedName>
</protein>
<dbReference type="PRINTS" id="PR00888">
    <property type="entry name" value="SM22CALPONIN"/>
</dbReference>
<feature type="region of interest" description="Disordered" evidence="6">
    <location>
        <begin position="1"/>
        <end position="59"/>
    </location>
</feature>
<organism evidence="8 9">
    <name type="scientific">Penaeus vannamei</name>
    <name type="common">Whiteleg shrimp</name>
    <name type="synonym">Litopenaeus vannamei</name>
    <dbReference type="NCBI Taxonomy" id="6689"/>
    <lineage>
        <taxon>Eukaryota</taxon>
        <taxon>Metazoa</taxon>
        <taxon>Ecdysozoa</taxon>
        <taxon>Arthropoda</taxon>
        <taxon>Crustacea</taxon>
        <taxon>Multicrustacea</taxon>
        <taxon>Malacostraca</taxon>
        <taxon>Eumalacostraca</taxon>
        <taxon>Eucarida</taxon>
        <taxon>Decapoda</taxon>
        <taxon>Dendrobranchiata</taxon>
        <taxon>Penaeoidea</taxon>
        <taxon>Penaeidae</taxon>
        <taxon>Penaeus</taxon>
    </lineage>
</organism>
<feature type="region of interest" description="Disordered" evidence="6">
    <location>
        <begin position="169"/>
        <end position="189"/>
    </location>
</feature>
<dbReference type="EMBL" id="QCYY01001877">
    <property type="protein sequence ID" value="ROT74558.1"/>
    <property type="molecule type" value="Genomic_DNA"/>
</dbReference>
<dbReference type="Pfam" id="PF00307">
    <property type="entry name" value="CH"/>
    <property type="match status" value="1"/>
</dbReference>
<reference evidence="8 9" key="2">
    <citation type="submission" date="2019-01" db="EMBL/GenBank/DDBJ databases">
        <title>The decoding of complex shrimp genome reveals the adaptation for benthos swimmer, frequently molting mechanism and breeding impact on genome.</title>
        <authorList>
            <person name="Sun Y."/>
            <person name="Gao Y."/>
            <person name="Yu Y."/>
        </authorList>
    </citation>
    <scope>NUCLEOTIDE SEQUENCE [LARGE SCALE GENOMIC DNA]</scope>
    <source>
        <tissue evidence="8">Muscle</tissue>
    </source>
</reference>
<sequence>MLMNRLGQTNGLRPSAHQPSPGAKRASSLPFGKQSLPQPGGGRTSPSQSFGHIQPNMPGRNKELEAEVMAWVEAVLGEKLPPGNFEDVFRDGVILCNLINKLQPNSVKKIQTSGGSFKLMENIQRFQEAVKKYGVPHEEIFQTADLFERRNIPQVVLCIYSLGRQTQKHPEYQGPTLGPKMAEEQKRDWDEDQQRLMRDGQIGLQMGYNKGASQAGLGAMNQTRHM</sequence>
<dbReference type="InterPro" id="IPR001715">
    <property type="entry name" value="CH_dom"/>
</dbReference>
<dbReference type="OrthoDB" id="21595at2759"/>
<dbReference type="Proteomes" id="UP000283509">
    <property type="component" value="Unassembled WGS sequence"/>
</dbReference>
<feature type="domain" description="Calponin-homology (CH)" evidence="7">
    <location>
        <begin position="62"/>
        <end position="167"/>
    </location>
</feature>
<dbReference type="InterPro" id="IPR036872">
    <property type="entry name" value="CH_dom_sf"/>
</dbReference>
<dbReference type="GO" id="GO:0005516">
    <property type="term" value="F:calmodulin binding"/>
    <property type="evidence" value="ECO:0007669"/>
    <property type="project" value="UniProtKB-KW"/>
</dbReference>
<comment type="caution">
    <text evidence="8">The sequence shown here is derived from an EMBL/GenBank/DDBJ whole genome shotgun (WGS) entry which is preliminary data.</text>
</comment>
<dbReference type="InterPro" id="IPR000557">
    <property type="entry name" value="Calponin_repeat"/>
</dbReference>
<dbReference type="CDD" id="cd21207">
    <property type="entry name" value="CH_dMP20-like"/>
    <property type="match status" value="1"/>
</dbReference>
<dbReference type="GO" id="GO:0031032">
    <property type="term" value="P:actomyosin structure organization"/>
    <property type="evidence" value="ECO:0007669"/>
    <property type="project" value="InterPro"/>
</dbReference>
<keyword evidence="2" id="KW-0677">Repeat</keyword>
<keyword evidence="3" id="KW-0112">Calmodulin-binding</keyword>
<evidence type="ECO:0000313" key="9">
    <source>
        <dbReference type="Proteomes" id="UP000283509"/>
    </source>
</evidence>
<dbReference type="GO" id="GO:0015629">
    <property type="term" value="C:actin cytoskeleton"/>
    <property type="evidence" value="ECO:0007669"/>
    <property type="project" value="TreeGrafter"/>
</dbReference>
<dbReference type="PRINTS" id="PR00889">
    <property type="entry name" value="CALPONIN"/>
</dbReference>
<gene>
    <name evidence="8" type="ORF">C7M84_006893</name>
</gene>
<evidence type="ECO:0000313" key="8">
    <source>
        <dbReference type="EMBL" id="ROT74558.1"/>
    </source>
</evidence>
<keyword evidence="9" id="KW-1185">Reference proteome</keyword>
<dbReference type="SMART" id="SM00033">
    <property type="entry name" value="CH"/>
    <property type="match status" value="1"/>
</dbReference>
<accession>A0A423TDK5</accession>
<dbReference type="InterPro" id="IPR050606">
    <property type="entry name" value="Calponin-like"/>
</dbReference>
<dbReference type="SUPFAM" id="SSF47576">
    <property type="entry name" value="Calponin-homology domain, CH-domain"/>
    <property type="match status" value="1"/>
</dbReference>
<dbReference type="STRING" id="6689.A0A423TDK5"/>
<keyword evidence="4" id="KW-0009">Actin-binding</keyword>
<dbReference type="GO" id="GO:0051015">
    <property type="term" value="F:actin filament binding"/>
    <property type="evidence" value="ECO:0007669"/>
    <property type="project" value="TreeGrafter"/>
</dbReference>
<evidence type="ECO:0000256" key="3">
    <source>
        <dbReference type="ARBA" id="ARBA00022860"/>
    </source>
</evidence>
<dbReference type="Pfam" id="PF00402">
    <property type="entry name" value="Calponin"/>
    <property type="match status" value="1"/>
</dbReference>
<feature type="compositionally biased region" description="Polar residues" evidence="6">
    <location>
        <begin position="1"/>
        <end position="12"/>
    </location>
</feature>
<dbReference type="PANTHER" id="PTHR47385">
    <property type="entry name" value="CALPONIN"/>
    <property type="match status" value="1"/>
</dbReference>
<dbReference type="InterPro" id="IPR001997">
    <property type="entry name" value="Calponin/LIMCH1"/>
</dbReference>
<dbReference type="PROSITE" id="PS51122">
    <property type="entry name" value="CALPONIN_2"/>
    <property type="match status" value="1"/>
</dbReference>
<evidence type="ECO:0000256" key="2">
    <source>
        <dbReference type="ARBA" id="ARBA00022737"/>
    </source>
</evidence>
<dbReference type="PANTHER" id="PTHR47385:SF22">
    <property type="entry name" value="GH21596P"/>
    <property type="match status" value="1"/>
</dbReference>
<proteinExistence type="inferred from homology"/>
<evidence type="ECO:0000256" key="4">
    <source>
        <dbReference type="ARBA" id="ARBA00023203"/>
    </source>
</evidence>
<dbReference type="AlphaFoldDB" id="A0A423TDK5"/>
<dbReference type="PROSITE" id="PS50021">
    <property type="entry name" value="CH"/>
    <property type="match status" value="1"/>
</dbReference>
<evidence type="ECO:0000259" key="7">
    <source>
        <dbReference type="PROSITE" id="PS50021"/>
    </source>
</evidence>
<reference evidence="8 9" key="1">
    <citation type="submission" date="2018-04" db="EMBL/GenBank/DDBJ databases">
        <authorList>
            <person name="Zhang X."/>
            <person name="Yuan J."/>
            <person name="Li F."/>
            <person name="Xiang J."/>
        </authorList>
    </citation>
    <scope>NUCLEOTIDE SEQUENCE [LARGE SCALE GENOMIC DNA]</scope>
    <source>
        <tissue evidence="8">Muscle</tissue>
    </source>
</reference>
<comment type="function">
    <text evidence="5">Thin filament-associated protein that is implicated in the regulation and modulation of smooth muscle contraction. It is capable of binding to actin, calmodulin and tropomyosin. The interaction of calponin with actin inhibits the actomyosin Mg-ATPase activity.</text>
</comment>